<dbReference type="PANTHER" id="PTHR11406">
    <property type="entry name" value="PHOSPHOGLYCERATE KINASE"/>
    <property type="match status" value="1"/>
</dbReference>
<evidence type="ECO:0000256" key="5">
    <source>
        <dbReference type="ARBA" id="ARBA00016471"/>
    </source>
</evidence>
<evidence type="ECO:0000256" key="4">
    <source>
        <dbReference type="ARBA" id="ARBA00013061"/>
    </source>
</evidence>
<feature type="binding site" evidence="13">
    <location>
        <position position="39"/>
    </location>
    <ligand>
        <name>(2R)-3-phosphoglycerate</name>
        <dbReference type="ChEBI" id="CHEBI:58272"/>
    </ligand>
</feature>
<dbReference type="GO" id="GO:0005829">
    <property type="term" value="C:cytosol"/>
    <property type="evidence" value="ECO:0007669"/>
    <property type="project" value="TreeGrafter"/>
</dbReference>
<keyword evidence="6 12" id="KW-0963">Cytoplasm</keyword>
<feature type="binding site" evidence="12 14">
    <location>
        <position position="214"/>
    </location>
    <ligand>
        <name>ATP</name>
        <dbReference type="ChEBI" id="CHEBI:30616"/>
    </ligand>
</feature>
<comment type="catalytic activity">
    <reaction evidence="1 12 15">
        <text>(2R)-3-phosphoglycerate + ATP = (2R)-3-phospho-glyceroyl phosphate + ADP</text>
        <dbReference type="Rhea" id="RHEA:14801"/>
        <dbReference type="ChEBI" id="CHEBI:30616"/>
        <dbReference type="ChEBI" id="CHEBI:57604"/>
        <dbReference type="ChEBI" id="CHEBI:58272"/>
        <dbReference type="ChEBI" id="CHEBI:456216"/>
        <dbReference type="EC" id="2.7.2.3"/>
    </reaction>
</comment>
<dbReference type="InterPro" id="IPR015911">
    <property type="entry name" value="Phosphoglycerate_kinase_CS"/>
</dbReference>
<dbReference type="PANTHER" id="PTHR11406:SF23">
    <property type="entry name" value="PHOSPHOGLYCERATE KINASE 1, CHLOROPLASTIC-RELATED"/>
    <property type="match status" value="1"/>
</dbReference>
<dbReference type="SUPFAM" id="SSF53748">
    <property type="entry name" value="Phosphoglycerate kinase"/>
    <property type="match status" value="1"/>
</dbReference>
<keyword evidence="11 12" id="KW-0324">Glycolysis</keyword>
<dbReference type="PIRSF" id="PIRSF000724">
    <property type="entry name" value="Pgk"/>
    <property type="match status" value="1"/>
</dbReference>
<sequence>MDYSQKKTLSDLDVKDKKVLVRVDFNVPLKDGQITDDNRIQASLPTIKYLVNHGAKVILLSHLSRIKSEEDKQKKSLAPVAHRLSELLGQPVKFVPSTRGTELETAIANLKDGEILLMENTRFEDVHNGEVVKYESKNNPELGKYWASLGDIYINDAFGTAHRAHASNVGIAQNIKTSAIGSLVANEVAMLAKGIQNPERPFIAILGGAKVSDKIGVIDNLLKKVDKILIGGGMAYTFLKAQGHNVGKSLVETDKLADAKAYLEKANGKIVLPIDSANAQEFADVKPEFSGVDIPEGYMGLDIGPKTIELFQKELVGAKTVVWNGPMGVSEFKNFAHGTIAVCDAIANLNNAFTLIGGGDSAAAAISLGYKDDFSWISTGGGASLEYMEGKTLPGIEAIQNK</sequence>
<feature type="binding site" evidence="12 14">
    <location>
        <position position="300"/>
    </location>
    <ligand>
        <name>ATP</name>
        <dbReference type="ChEBI" id="CHEBI:30616"/>
    </ligand>
</feature>
<dbReference type="GO" id="GO:0006096">
    <property type="term" value="P:glycolytic process"/>
    <property type="evidence" value="ECO:0007669"/>
    <property type="project" value="UniProtKB-UniRule"/>
</dbReference>
<evidence type="ECO:0000313" key="17">
    <source>
        <dbReference type="Proteomes" id="UP000232222"/>
    </source>
</evidence>
<evidence type="ECO:0000256" key="1">
    <source>
        <dbReference type="ARBA" id="ARBA00000642"/>
    </source>
</evidence>
<reference evidence="16 17" key="1">
    <citation type="submission" date="2017-11" db="EMBL/GenBank/DDBJ databases">
        <title>Genome sequence of Entomoplasma freundtii BARC 318 (ATCC 51999).</title>
        <authorList>
            <person name="Lo W.-S."/>
            <person name="Gasparich G.E."/>
            <person name="Kuo C.-H."/>
        </authorList>
    </citation>
    <scope>NUCLEOTIDE SEQUENCE [LARGE SCALE GENOMIC DNA]</scope>
    <source>
        <strain evidence="16 17">BARC 318</strain>
    </source>
</reference>
<feature type="binding site" evidence="13">
    <location>
        <position position="163"/>
    </location>
    <ligand>
        <name>(2R)-3-phosphoglycerate</name>
        <dbReference type="ChEBI" id="CHEBI:58272"/>
    </ligand>
</feature>
<dbReference type="GO" id="GO:0004618">
    <property type="term" value="F:phosphoglycerate kinase activity"/>
    <property type="evidence" value="ECO:0007669"/>
    <property type="project" value="UniProtKB-UniRule"/>
</dbReference>
<name>A0A2K8NTF2_9MOLU</name>
<dbReference type="KEGG" id="efr:EFREU_v1c04320"/>
<evidence type="ECO:0000256" key="9">
    <source>
        <dbReference type="ARBA" id="ARBA00022777"/>
    </source>
</evidence>
<dbReference type="FunFam" id="3.40.50.1260:FF:000001">
    <property type="entry name" value="Phosphoglycerate kinase"/>
    <property type="match status" value="1"/>
</dbReference>
<feature type="binding site" evidence="12">
    <location>
        <position position="39"/>
    </location>
    <ligand>
        <name>substrate</name>
    </ligand>
</feature>
<gene>
    <name evidence="12 16" type="primary">pgk</name>
    <name evidence="16" type="ORF">EFREU_v1c04320</name>
</gene>
<evidence type="ECO:0000256" key="13">
    <source>
        <dbReference type="PIRSR" id="PIRSR000724-1"/>
    </source>
</evidence>
<evidence type="ECO:0000256" key="11">
    <source>
        <dbReference type="ARBA" id="ARBA00023152"/>
    </source>
</evidence>
<comment type="similarity">
    <text evidence="12 15">Belongs to the phosphoglycerate kinase family.</text>
</comment>
<evidence type="ECO:0000256" key="15">
    <source>
        <dbReference type="RuleBase" id="RU000532"/>
    </source>
</evidence>
<evidence type="ECO:0000256" key="2">
    <source>
        <dbReference type="ARBA" id="ARBA00004496"/>
    </source>
</evidence>
<evidence type="ECO:0000256" key="7">
    <source>
        <dbReference type="ARBA" id="ARBA00022679"/>
    </source>
</evidence>
<protein>
    <recommendedName>
        <fullName evidence="5 12">Phosphoglycerate kinase</fullName>
        <ecNumber evidence="4 12">2.7.2.3</ecNumber>
    </recommendedName>
</protein>
<dbReference type="GO" id="GO:0043531">
    <property type="term" value="F:ADP binding"/>
    <property type="evidence" value="ECO:0007669"/>
    <property type="project" value="TreeGrafter"/>
</dbReference>
<feature type="binding site" evidence="13">
    <location>
        <position position="122"/>
    </location>
    <ligand>
        <name>(2R)-3-phosphoglycerate</name>
        <dbReference type="ChEBI" id="CHEBI:58272"/>
    </ligand>
</feature>
<organism evidence="16 17">
    <name type="scientific">Entomoplasma freundtii</name>
    <dbReference type="NCBI Taxonomy" id="74700"/>
    <lineage>
        <taxon>Bacteria</taxon>
        <taxon>Bacillati</taxon>
        <taxon>Mycoplasmatota</taxon>
        <taxon>Mollicutes</taxon>
        <taxon>Entomoplasmatales</taxon>
        <taxon>Entomoplasmataceae</taxon>
        <taxon>Entomoplasma</taxon>
    </lineage>
</organism>
<accession>A0A2K8NTF2</accession>
<comment type="subcellular location">
    <subcellularLocation>
        <location evidence="2 12">Cytoplasm</location>
    </subcellularLocation>
</comment>
<dbReference type="RefSeq" id="WP_100609447.1">
    <property type="nucleotide sequence ID" value="NZ_CP024962.1"/>
</dbReference>
<dbReference type="UniPathway" id="UPA00109">
    <property type="reaction ID" value="UER00185"/>
</dbReference>
<evidence type="ECO:0000256" key="8">
    <source>
        <dbReference type="ARBA" id="ARBA00022741"/>
    </source>
</evidence>
<keyword evidence="17" id="KW-1185">Reference proteome</keyword>
<dbReference type="AlphaFoldDB" id="A0A2K8NTF2"/>
<proteinExistence type="inferred from homology"/>
<evidence type="ECO:0000256" key="3">
    <source>
        <dbReference type="ARBA" id="ARBA00004838"/>
    </source>
</evidence>
<dbReference type="CDD" id="cd00318">
    <property type="entry name" value="Phosphoglycerate_kinase"/>
    <property type="match status" value="1"/>
</dbReference>
<dbReference type="OrthoDB" id="9808460at2"/>
<feature type="binding site" evidence="12 13">
    <location>
        <begin position="24"/>
        <end position="26"/>
    </location>
    <ligand>
        <name>substrate</name>
    </ligand>
</feature>
<evidence type="ECO:0000256" key="12">
    <source>
        <dbReference type="HAMAP-Rule" id="MF_00145"/>
    </source>
</evidence>
<dbReference type="PRINTS" id="PR00477">
    <property type="entry name" value="PHGLYCKINASE"/>
</dbReference>
<keyword evidence="7 12" id="KW-0808">Transferase</keyword>
<feature type="binding site" evidence="12">
    <location>
        <position position="122"/>
    </location>
    <ligand>
        <name>substrate</name>
    </ligand>
</feature>
<comment type="subunit">
    <text evidence="12">Monomer.</text>
</comment>
<dbReference type="EMBL" id="CP024962">
    <property type="protein sequence ID" value="ATZ16458.1"/>
    <property type="molecule type" value="Genomic_DNA"/>
</dbReference>
<dbReference type="InterPro" id="IPR015824">
    <property type="entry name" value="Phosphoglycerate_kinase_N"/>
</dbReference>
<evidence type="ECO:0000256" key="6">
    <source>
        <dbReference type="ARBA" id="ARBA00022490"/>
    </source>
</evidence>
<dbReference type="InterPro" id="IPR001576">
    <property type="entry name" value="Phosphoglycerate_kinase"/>
</dbReference>
<dbReference type="InterPro" id="IPR036043">
    <property type="entry name" value="Phosphoglycerate_kinase_sf"/>
</dbReference>
<feature type="binding site" evidence="12 14">
    <location>
        <position position="331"/>
    </location>
    <ligand>
        <name>ATP</name>
        <dbReference type="ChEBI" id="CHEBI:30616"/>
    </ligand>
</feature>
<keyword evidence="8 12" id="KW-0547">Nucleotide-binding</keyword>
<dbReference type="Proteomes" id="UP000232222">
    <property type="component" value="Chromosome"/>
</dbReference>
<keyword evidence="9 12" id="KW-0418">Kinase</keyword>
<dbReference type="FunFam" id="3.40.50.1260:FF:000008">
    <property type="entry name" value="Phosphoglycerate kinase"/>
    <property type="match status" value="1"/>
</dbReference>
<keyword evidence="10 12" id="KW-0067">ATP-binding</keyword>
<evidence type="ECO:0000256" key="14">
    <source>
        <dbReference type="PIRSR" id="PIRSR000724-2"/>
    </source>
</evidence>
<evidence type="ECO:0000313" key="16">
    <source>
        <dbReference type="EMBL" id="ATZ16458.1"/>
    </source>
</evidence>
<dbReference type="EC" id="2.7.2.3" evidence="4 12"/>
<dbReference type="GO" id="GO:0005524">
    <property type="term" value="F:ATP binding"/>
    <property type="evidence" value="ECO:0007669"/>
    <property type="project" value="UniProtKB-KW"/>
</dbReference>
<dbReference type="Pfam" id="PF00162">
    <property type="entry name" value="PGK"/>
    <property type="match status" value="1"/>
</dbReference>
<dbReference type="GO" id="GO:0006094">
    <property type="term" value="P:gluconeogenesis"/>
    <property type="evidence" value="ECO:0007669"/>
    <property type="project" value="TreeGrafter"/>
</dbReference>
<dbReference type="PROSITE" id="PS00111">
    <property type="entry name" value="PGLYCERATE_KINASE"/>
    <property type="match status" value="1"/>
</dbReference>
<evidence type="ECO:0000256" key="10">
    <source>
        <dbReference type="ARBA" id="ARBA00022840"/>
    </source>
</evidence>
<comment type="pathway">
    <text evidence="3 12">Carbohydrate degradation; glycolysis; pyruvate from D-glyceraldehyde 3-phosphate: step 2/5.</text>
</comment>
<dbReference type="Gene3D" id="3.40.50.1260">
    <property type="entry name" value="Phosphoglycerate kinase, N-terminal domain"/>
    <property type="match status" value="2"/>
</dbReference>
<dbReference type="HAMAP" id="MF_00145">
    <property type="entry name" value="Phosphoglyc_kinase"/>
    <property type="match status" value="1"/>
</dbReference>
<feature type="binding site" evidence="12">
    <location>
        <position position="163"/>
    </location>
    <ligand>
        <name>substrate</name>
    </ligand>
</feature>
<feature type="binding site" evidence="12 13">
    <location>
        <begin position="62"/>
        <end position="65"/>
    </location>
    <ligand>
        <name>substrate</name>
    </ligand>
</feature>
<feature type="binding site" evidence="12 14">
    <location>
        <begin position="358"/>
        <end position="361"/>
    </location>
    <ligand>
        <name>ATP</name>
        <dbReference type="ChEBI" id="CHEBI:30616"/>
    </ligand>
</feature>